<evidence type="ECO:0000313" key="2">
    <source>
        <dbReference type="Proteomes" id="UP001196338"/>
    </source>
</evidence>
<feature type="non-terminal residue" evidence="1">
    <location>
        <position position="67"/>
    </location>
</feature>
<proteinExistence type="predicted"/>
<comment type="caution">
    <text evidence="1">The sequence shown here is derived from an EMBL/GenBank/DDBJ whole genome shotgun (WGS) entry which is preliminary data.</text>
</comment>
<reference evidence="1" key="2">
    <citation type="submission" date="2023-08" db="EMBL/GenBank/DDBJ databases">
        <title>Vibrio cholerae Outbreaks in Tanzania Exemplify Founder Flush: Simultaneous Increases in Population Size and Genetic Diversity.</title>
        <authorList>
            <person name="Debes A.K."/>
            <person name="Mohammed A."/>
            <person name="Maseke I."/>
            <person name="Almeida M."/>
            <person name="Li S."/>
            <person name="Matimba H."/>
            <person name="Joachim A."/>
            <person name="Mizinduko M."/>
            <person name="Nyanga S."/>
            <person name="Kelly M."/>
            <person name="Kachwamba Y."/>
            <person name="Schaffer A.M."/>
            <person name="Nyanga A.S."/>
            <person name="Mghamba J."/>
            <person name="Mosha F.S."/>
            <person name="Sack D.A."/>
            <person name="Stine O.C."/>
        </authorList>
    </citation>
    <scope>NUCLEOTIDE SEQUENCE</scope>
    <source>
        <strain evidence="1">TDS0091212</strain>
    </source>
</reference>
<sequence length="67" mass="7147">MVKVINVFVDDHLQGAGANKVHVPGMASMIETRLSQAQKDQLADGRLAVMAYPDTNSLLIKGSPAQV</sequence>
<protein>
    <submittedName>
        <fullName evidence="1">Uncharacterized protein</fullName>
    </submittedName>
</protein>
<dbReference type="EMBL" id="JAHBND010000444">
    <property type="protein sequence ID" value="MBS7674214.1"/>
    <property type="molecule type" value="Genomic_DNA"/>
</dbReference>
<organism evidence="1 2">
    <name type="scientific">Vibrio cholerae</name>
    <dbReference type="NCBI Taxonomy" id="666"/>
    <lineage>
        <taxon>Bacteria</taxon>
        <taxon>Pseudomonadati</taxon>
        <taxon>Pseudomonadota</taxon>
        <taxon>Gammaproteobacteria</taxon>
        <taxon>Vibrionales</taxon>
        <taxon>Vibrionaceae</taxon>
        <taxon>Vibrio</taxon>
    </lineage>
</organism>
<dbReference type="AlphaFoldDB" id="A0AAW4KSL0"/>
<name>A0AAW4KSL0_VIBCL</name>
<evidence type="ECO:0000313" key="1">
    <source>
        <dbReference type="EMBL" id="MBS7674214.1"/>
    </source>
</evidence>
<gene>
    <name evidence="1" type="ORF">KIN13_12340</name>
</gene>
<accession>A0AAW4KSL0</accession>
<dbReference type="Proteomes" id="UP001196338">
    <property type="component" value="Unassembled WGS sequence"/>
</dbReference>
<dbReference type="RefSeq" id="WP_213420969.1">
    <property type="nucleotide sequence ID" value="NZ_JAHBND010000444.1"/>
</dbReference>
<reference evidence="1" key="1">
    <citation type="submission" date="2021-05" db="EMBL/GenBank/DDBJ databases">
        <authorList>
            <person name="Stine C."/>
        </authorList>
    </citation>
    <scope>NUCLEOTIDE SEQUENCE</scope>
    <source>
        <strain evidence="1">TDS0091212</strain>
    </source>
</reference>